<sequence length="225" mass="24381">MKCRSAESLFSPYIEDEISQEERRELEAHLMGCRRCSLGIREVRAAISLMEGLPQAAPGPHFEEDVFARIRSGEGLRLSPTELIRELFSPARLRPVFMTGTAVCAVFIAVMLSPVGQGGLHPKRTHPGVSVRQEAGPQIQPGPSAPAAPAERATAPAHAGEAPVVASVPSRLAVRDSIVDGTVPRQRYLDEIINDKFYLERGGEGENSTVVPVNETPDDGVYITF</sequence>
<evidence type="ECO:0000256" key="1">
    <source>
        <dbReference type="SAM" id="MobiDB-lite"/>
    </source>
</evidence>
<dbReference type="EMBL" id="VBOW01000018">
    <property type="protein sequence ID" value="TMQ59950.1"/>
    <property type="molecule type" value="Genomic_DNA"/>
</dbReference>
<dbReference type="InterPro" id="IPR041916">
    <property type="entry name" value="Anti_sigma_zinc_sf"/>
</dbReference>
<evidence type="ECO:0000259" key="2">
    <source>
        <dbReference type="Pfam" id="PF13490"/>
    </source>
</evidence>
<dbReference type="Proteomes" id="UP000316852">
    <property type="component" value="Unassembled WGS sequence"/>
</dbReference>
<protein>
    <recommendedName>
        <fullName evidence="2">Putative zinc-finger domain-containing protein</fullName>
    </recommendedName>
</protein>
<dbReference type="Gene3D" id="1.10.10.1320">
    <property type="entry name" value="Anti-sigma factor, zinc-finger domain"/>
    <property type="match status" value="1"/>
</dbReference>
<feature type="domain" description="Putative zinc-finger" evidence="2">
    <location>
        <begin position="3"/>
        <end position="36"/>
    </location>
</feature>
<feature type="compositionally biased region" description="Low complexity" evidence="1">
    <location>
        <begin position="135"/>
        <end position="162"/>
    </location>
</feature>
<feature type="region of interest" description="Disordered" evidence="1">
    <location>
        <begin position="120"/>
        <end position="162"/>
    </location>
</feature>
<accession>A0A538T8I4</accession>
<dbReference type="Pfam" id="PF13490">
    <property type="entry name" value="zf-HC2"/>
    <property type="match status" value="1"/>
</dbReference>
<evidence type="ECO:0000313" key="3">
    <source>
        <dbReference type="EMBL" id="TMQ59950.1"/>
    </source>
</evidence>
<reference evidence="3 4" key="1">
    <citation type="journal article" date="2019" name="Nat. Microbiol.">
        <title>Mediterranean grassland soil C-N compound turnover is dependent on rainfall and depth, and is mediated by genomically divergent microorganisms.</title>
        <authorList>
            <person name="Diamond S."/>
            <person name="Andeer P.F."/>
            <person name="Li Z."/>
            <person name="Crits-Christoph A."/>
            <person name="Burstein D."/>
            <person name="Anantharaman K."/>
            <person name="Lane K.R."/>
            <person name="Thomas B.C."/>
            <person name="Pan C."/>
            <person name="Northen T.R."/>
            <person name="Banfield J.F."/>
        </authorList>
    </citation>
    <scope>NUCLEOTIDE SEQUENCE [LARGE SCALE GENOMIC DNA]</scope>
    <source>
        <strain evidence="3">WS_6</strain>
    </source>
</reference>
<gene>
    <name evidence="3" type="ORF">E6K76_03275</name>
</gene>
<name>A0A538T8I4_UNCEI</name>
<organism evidence="3 4">
    <name type="scientific">Eiseniibacteriota bacterium</name>
    <dbReference type="NCBI Taxonomy" id="2212470"/>
    <lineage>
        <taxon>Bacteria</taxon>
        <taxon>Candidatus Eiseniibacteriota</taxon>
    </lineage>
</organism>
<dbReference type="AlphaFoldDB" id="A0A538T8I4"/>
<proteinExistence type="predicted"/>
<comment type="caution">
    <text evidence="3">The sequence shown here is derived from an EMBL/GenBank/DDBJ whole genome shotgun (WGS) entry which is preliminary data.</text>
</comment>
<evidence type="ECO:0000313" key="4">
    <source>
        <dbReference type="Proteomes" id="UP000316852"/>
    </source>
</evidence>
<dbReference type="InterPro" id="IPR027383">
    <property type="entry name" value="Znf_put"/>
</dbReference>